<dbReference type="EMBL" id="CP096115">
    <property type="protein sequence ID" value="UUX92415.1"/>
    <property type="molecule type" value="Genomic_DNA"/>
</dbReference>
<keyword evidence="6" id="KW-0028">Amino-acid biosynthesis</keyword>
<dbReference type="GO" id="GO:0004412">
    <property type="term" value="F:homoserine dehydrogenase activity"/>
    <property type="evidence" value="ECO:0007669"/>
    <property type="project" value="UniProtKB-EC"/>
</dbReference>
<evidence type="ECO:0000256" key="2">
    <source>
        <dbReference type="ARBA" id="ARBA00005062"/>
    </source>
</evidence>
<comment type="pathway">
    <text evidence="2">Amino-acid biosynthesis; L-methionine biosynthesis via de novo pathway; L-homoserine from L-aspartate: step 3/3.</text>
</comment>
<protein>
    <recommendedName>
        <fullName evidence="5">Homoserine dehydrogenase</fullName>
        <ecNumber evidence="4">1.1.1.3</ecNumber>
    </recommendedName>
</protein>
<evidence type="ECO:0000256" key="5">
    <source>
        <dbReference type="ARBA" id="ARBA00013376"/>
    </source>
</evidence>
<evidence type="ECO:0000256" key="3">
    <source>
        <dbReference type="ARBA" id="ARBA00006753"/>
    </source>
</evidence>
<dbReference type="PIRSF" id="PIRSF036497">
    <property type="entry name" value="HDH_short"/>
    <property type="match status" value="1"/>
</dbReference>
<dbReference type="Gene3D" id="3.40.50.720">
    <property type="entry name" value="NAD(P)-binding Rossmann-like Domain"/>
    <property type="match status" value="1"/>
</dbReference>
<dbReference type="SUPFAM" id="SSF51735">
    <property type="entry name" value="NAD(P)-binding Rossmann-fold domains"/>
    <property type="match status" value="1"/>
</dbReference>
<feature type="binding site" evidence="11">
    <location>
        <position position="111"/>
    </location>
    <ligand>
        <name>NADPH</name>
        <dbReference type="ChEBI" id="CHEBI:57783"/>
    </ligand>
</feature>
<dbReference type="Proteomes" id="UP001060368">
    <property type="component" value="Chromosome"/>
</dbReference>
<keyword evidence="15" id="KW-1185">Reference proteome</keyword>
<dbReference type="Pfam" id="PF00742">
    <property type="entry name" value="Homoserine_dh"/>
    <property type="match status" value="1"/>
</dbReference>
<dbReference type="GO" id="GO:0050661">
    <property type="term" value="F:NADP binding"/>
    <property type="evidence" value="ECO:0007669"/>
    <property type="project" value="InterPro"/>
</dbReference>
<feature type="domain" description="Aspartate/homoserine dehydrogenase NAD-binding" evidence="13">
    <location>
        <begin position="7"/>
        <end position="135"/>
    </location>
</feature>
<dbReference type="PANTHER" id="PTHR43331:SF1">
    <property type="entry name" value="HOMOSERINE DEHYDROGENASE"/>
    <property type="match status" value="1"/>
</dbReference>
<dbReference type="InterPro" id="IPR022697">
    <property type="entry name" value="HDH_short"/>
</dbReference>
<dbReference type="GO" id="GO:0009088">
    <property type="term" value="P:threonine biosynthetic process"/>
    <property type="evidence" value="ECO:0007669"/>
    <property type="project" value="UniProtKB-KW"/>
</dbReference>
<reference evidence="14" key="1">
    <citation type="submission" date="2022-04" db="EMBL/GenBank/DDBJ databases">
        <title>Complete genome of Methanoplanus endosymbiosus DSM 3599.</title>
        <authorList>
            <person name="Chen S.-C."/>
            <person name="You Y.-T."/>
            <person name="Zhou Y.-Z."/>
            <person name="Lai M.-C."/>
        </authorList>
    </citation>
    <scope>NUCLEOTIDE SEQUENCE</scope>
    <source>
        <strain evidence="14">DSM 3599</strain>
    </source>
</reference>
<dbReference type="InterPro" id="IPR005106">
    <property type="entry name" value="Asp/hSer_DH_NAD-bd"/>
</dbReference>
<evidence type="ECO:0000256" key="1">
    <source>
        <dbReference type="ARBA" id="ARBA00005056"/>
    </source>
</evidence>
<evidence type="ECO:0000256" key="4">
    <source>
        <dbReference type="ARBA" id="ARBA00013213"/>
    </source>
</evidence>
<dbReference type="NCBIfam" id="NF004976">
    <property type="entry name" value="PRK06349.1"/>
    <property type="match status" value="1"/>
</dbReference>
<gene>
    <name evidence="14" type="ORF">L6E24_13920</name>
</gene>
<evidence type="ECO:0000313" key="15">
    <source>
        <dbReference type="Proteomes" id="UP001060368"/>
    </source>
</evidence>
<accession>A0A9E7TK89</accession>
<evidence type="ECO:0000256" key="7">
    <source>
        <dbReference type="ARBA" id="ARBA00022697"/>
    </source>
</evidence>
<dbReference type="Pfam" id="PF03447">
    <property type="entry name" value="NAD_binding_3"/>
    <property type="match status" value="1"/>
</dbReference>
<dbReference type="SUPFAM" id="SSF55347">
    <property type="entry name" value="Glyceraldehyde-3-phosphate dehydrogenase-like, C-terminal domain"/>
    <property type="match status" value="1"/>
</dbReference>
<dbReference type="PROSITE" id="PS01042">
    <property type="entry name" value="HOMOSER_DHGENASE"/>
    <property type="match status" value="1"/>
</dbReference>
<evidence type="ECO:0000256" key="9">
    <source>
        <dbReference type="ARBA" id="ARBA00023167"/>
    </source>
</evidence>
<keyword evidence="7" id="KW-0791">Threonine biosynthesis</keyword>
<dbReference type="PANTHER" id="PTHR43331">
    <property type="entry name" value="HOMOSERINE DEHYDROGENASE"/>
    <property type="match status" value="1"/>
</dbReference>
<name>A0A9E7TK89_9EURY</name>
<evidence type="ECO:0000259" key="13">
    <source>
        <dbReference type="Pfam" id="PF03447"/>
    </source>
</evidence>
<evidence type="ECO:0000256" key="10">
    <source>
        <dbReference type="PIRSR" id="PIRSR036497-1"/>
    </source>
</evidence>
<keyword evidence="11" id="KW-0521">NADP</keyword>
<evidence type="ECO:0000256" key="8">
    <source>
        <dbReference type="ARBA" id="ARBA00023002"/>
    </source>
</evidence>
<feature type="binding site" evidence="11">
    <location>
        <begin position="7"/>
        <end position="12"/>
    </location>
    <ligand>
        <name>NADP(+)</name>
        <dbReference type="ChEBI" id="CHEBI:58349"/>
    </ligand>
</feature>
<dbReference type="InterPro" id="IPR036291">
    <property type="entry name" value="NAD(P)-bd_dom_sf"/>
</dbReference>
<dbReference type="GO" id="GO:0009086">
    <property type="term" value="P:methionine biosynthetic process"/>
    <property type="evidence" value="ECO:0007669"/>
    <property type="project" value="UniProtKB-KW"/>
</dbReference>
<dbReference type="InterPro" id="IPR019811">
    <property type="entry name" value="HDH_CS"/>
</dbReference>
<organism evidence="14 15">
    <name type="scientific">Methanoplanus endosymbiosus</name>
    <dbReference type="NCBI Taxonomy" id="33865"/>
    <lineage>
        <taxon>Archaea</taxon>
        <taxon>Methanobacteriati</taxon>
        <taxon>Methanobacteriota</taxon>
        <taxon>Stenosarchaea group</taxon>
        <taxon>Methanomicrobia</taxon>
        <taxon>Methanomicrobiales</taxon>
        <taxon>Methanomicrobiaceae</taxon>
        <taxon>Methanoplanus</taxon>
    </lineage>
</organism>
<sequence>MKIAIIGFGSVGKGIASIIRDKGLGITVTAIADSKSAAIDNDGLDIQSVFTAKENSGICGKIGLTPDDVISDADFDVLIEVTPTDAETGEPALGYIRRALSSGRHVITSNKGPVALKYPELKALADENGVEFRFEATVCGAIPIIFSLQNGLAGNKIKRIYGVFNGTCNYILTRMADEKLTYSQALLEARELGYAEADPTYDVMGIDAAIKLVILANTVLGYEKTLEDVEIVGINMITSESLQLAGEDDLTIRLIGEIDCEKEMLRVMPRVLPKNHTLVVQDTLNAVTAETDLAGEVTLIGRGAGSVETASAIIADLLFIRKLNGRCA</sequence>
<feature type="binding site" evidence="11">
    <location>
        <position position="196"/>
    </location>
    <ligand>
        <name>L-homoserine</name>
        <dbReference type="ChEBI" id="CHEBI:57476"/>
    </ligand>
</feature>
<dbReference type="Gene3D" id="3.30.360.10">
    <property type="entry name" value="Dihydrodipicolinate Reductase, domain 2"/>
    <property type="match status" value="1"/>
</dbReference>
<dbReference type="FunFam" id="3.30.360.10:FF:000005">
    <property type="entry name" value="Homoserine dehydrogenase"/>
    <property type="match status" value="1"/>
</dbReference>
<dbReference type="GeneID" id="74308822"/>
<feature type="active site" description="Proton donor" evidence="10">
    <location>
        <position position="211"/>
    </location>
</feature>
<keyword evidence="8 14" id="KW-0560">Oxidoreductase</keyword>
<dbReference type="KEGG" id="mend:L6E24_13920"/>
<dbReference type="AlphaFoldDB" id="A0A9E7TK89"/>
<keyword evidence="9" id="KW-0486">Methionine biosynthesis</keyword>
<feature type="domain" description="Homoserine dehydrogenase catalytic" evidence="12">
    <location>
        <begin position="143"/>
        <end position="318"/>
    </location>
</feature>
<evidence type="ECO:0000256" key="6">
    <source>
        <dbReference type="ARBA" id="ARBA00022605"/>
    </source>
</evidence>
<dbReference type="InterPro" id="IPR001342">
    <property type="entry name" value="HDH_cat"/>
</dbReference>
<evidence type="ECO:0000313" key="14">
    <source>
        <dbReference type="EMBL" id="UUX92415.1"/>
    </source>
</evidence>
<dbReference type="RefSeq" id="WP_257742564.1">
    <property type="nucleotide sequence ID" value="NZ_CP096115.1"/>
</dbReference>
<proteinExistence type="inferred from homology"/>
<dbReference type="EC" id="1.1.1.3" evidence="4"/>
<evidence type="ECO:0000259" key="12">
    <source>
        <dbReference type="Pfam" id="PF00742"/>
    </source>
</evidence>
<evidence type="ECO:0000256" key="11">
    <source>
        <dbReference type="PIRSR" id="PIRSR036497-2"/>
    </source>
</evidence>
<comment type="pathway">
    <text evidence="1">Amino-acid biosynthesis; L-threonine biosynthesis; L-threonine from L-aspartate: step 3/5.</text>
</comment>
<comment type="similarity">
    <text evidence="3">Belongs to the homoserine dehydrogenase family.</text>
</comment>
<dbReference type="NCBIfam" id="NF004912">
    <property type="entry name" value="PRK06270.1"/>
    <property type="match status" value="1"/>
</dbReference>